<gene>
    <name evidence="2" type="ORF">BCR34DRAFT_436707</name>
</gene>
<feature type="domain" description="Heterokaryon incompatibility" evidence="1">
    <location>
        <begin position="1"/>
        <end position="110"/>
    </location>
</feature>
<dbReference type="Pfam" id="PF06985">
    <property type="entry name" value="HET"/>
    <property type="match status" value="1"/>
</dbReference>
<dbReference type="STRING" id="1231657.A0A1Y1Y6D0"/>
<dbReference type="Proteomes" id="UP000193144">
    <property type="component" value="Unassembled WGS sequence"/>
</dbReference>
<keyword evidence="3" id="KW-1185">Reference proteome</keyword>
<sequence>VPSTIEDLITGEKFLGYRYLWADRYSIPQDDEREKKRLIHGMGTIYRSSALSLIAAAGEGPEYGLPGVSPGLRKARDPIRIGSSILTPQYLDVRAAFDGSKWKSRGWKYQSSPTCL</sequence>
<dbReference type="InterPro" id="IPR010730">
    <property type="entry name" value="HET"/>
</dbReference>
<organism evidence="2 3">
    <name type="scientific">Clohesyomyces aquaticus</name>
    <dbReference type="NCBI Taxonomy" id="1231657"/>
    <lineage>
        <taxon>Eukaryota</taxon>
        <taxon>Fungi</taxon>
        <taxon>Dikarya</taxon>
        <taxon>Ascomycota</taxon>
        <taxon>Pezizomycotina</taxon>
        <taxon>Dothideomycetes</taxon>
        <taxon>Pleosporomycetidae</taxon>
        <taxon>Pleosporales</taxon>
        <taxon>Lindgomycetaceae</taxon>
        <taxon>Clohesyomyces</taxon>
    </lineage>
</organism>
<dbReference type="OrthoDB" id="5428863at2759"/>
<name>A0A1Y1Y6D0_9PLEO</name>
<dbReference type="AlphaFoldDB" id="A0A1Y1Y6D0"/>
<feature type="non-terminal residue" evidence="2">
    <location>
        <position position="1"/>
    </location>
</feature>
<comment type="caution">
    <text evidence="2">The sequence shown here is derived from an EMBL/GenBank/DDBJ whole genome shotgun (WGS) entry which is preliminary data.</text>
</comment>
<dbReference type="PANTHER" id="PTHR33112:SF1">
    <property type="entry name" value="HETEROKARYON INCOMPATIBILITY DOMAIN-CONTAINING PROTEIN"/>
    <property type="match status" value="1"/>
</dbReference>
<proteinExistence type="predicted"/>
<protein>
    <recommendedName>
        <fullName evidence="1">Heterokaryon incompatibility domain-containing protein</fullName>
    </recommendedName>
</protein>
<dbReference type="PANTHER" id="PTHR33112">
    <property type="entry name" value="DOMAIN PROTEIN, PUTATIVE-RELATED"/>
    <property type="match status" value="1"/>
</dbReference>
<evidence type="ECO:0000313" key="2">
    <source>
        <dbReference type="EMBL" id="ORX93266.1"/>
    </source>
</evidence>
<accession>A0A1Y1Y6D0</accession>
<evidence type="ECO:0000313" key="3">
    <source>
        <dbReference type="Proteomes" id="UP000193144"/>
    </source>
</evidence>
<evidence type="ECO:0000259" key="1">
    <source>
        <dbReference type="Pfam" id="PF06985"/>
    </source>
</evidence>
<reference evidence="2 3" key="1">
    <citation type="submission" date="2016-07" db="EMBL/GenBank/DDBJ databases">
        <title>Pervasive Adenine N6-methylation of Active Genes in Fungi.</title>
        <authorList>
            <consortium name="DOE Joint Genome Institute"/>
            <person name="Mondo S.J."/>
            <person name="Dannebaum R.O."/>
            <person name="Kuo R.C."/>
            <person name="Labutti K."/>
            <person name="Haridas S."/>
            <person name="Kuo A."/>
            <person name="Salamov A."/>
            <person name="Ahrendt S.R."/>
            <person name="Lipzen A."/>
            <person name="Sullivan W."/>
            <person name="Andreopoulos W.B."/>
            <person name="Clum A."/>
            <person name="Lindquist E."/>
            <person name="Daum C."/>
            <person name="Ramamoorthy G.K."/>
            <person name="Gryganskyi A."/>
            <person name="Culley D."/>
            <person name="Magnuson J.K."/>
            <person name="James T.Y."/>
            <person name="O'Malley M.A."/>
            <person name="Stajich J.E."/>
            <person name="Spatafora J.W."/>
            <person name="Visel A."/>
            <person name="Grigoriev I.V."/>
        </authorList>
    </citation>
    <scope>NUCLEOTIDE SEQUENCE [LARGE SCALE GENOMIC DNA]</scope>
    <source>
        <strain evidence="2 3">CBS 115471</strain>
    </source>
</reference>
<feature type="non-terminal residue" evidence="2">
    <location>
        <position position="116"/>
    </location>
</feature>
<dbReference type="EMBL" id="MCFA01000349">
    <property type="protein sequence ID" value="ORX93266.1"/>
    <property type="molecule type" value="Genomic_DNA"/>
</dbReference>